<evidence type="ECO:0000259" key="12">
    <source>
        <dbReference type="PROSITE" id="PS50109"/>
    </source>
</evidence>
<dbReference type="Gene3D" id="3.30.565.10">
    <property type="entry name" value="Histidine kinase-like ATPase, C-terminal domain"/>
    <property type="match status" value="1"/>
</dbReference>
<protein>
    <recommendedName>
        <fullName evidence="3">histidine kinase</fullName>
        <ecNumber evidence="3">2.7.13.3</ecNumber>
    </recommendedName>
</protein>
<feature type="domain" description="HAMP" evidence="13">
    <location>
        <begin position="234"/>
        <end position="286"/>
    </location>
</feature>
<dbReference type="InterPro" id="IPR036890">
    <property type="entry name" value="HATPase_C_sf"/>
</dbReference>
<keyword evidence="8 11" id="KW-1133">Transmembrane helix</keyword>
<evidence type="ECO:0000256" key="5">
    <source>
        <dbReference type="ARBA" id="ARBA00022679"/>
    </source>
</evidence>
<evidence type="ECO:0000256" key="11">
    <source>
        <dbReference type="SAM" id="Phobius"/>
    </source>
</evidence>
<dbReference type="STRING" id="1177982.SAMN04489711_111116"/>
<feature type="transmembrane region" description="Helical" evidence="11">
    <location>
        <begin position="12"/>
        <end position="29"/>
    </location>
</feature>
<dbReference type="InterPro" id="IPR003594">
    <property type="entry name" value="HATPase_dom"/>
</dbReference>
<dbReference type="InterPro" id="IPR004358">
    <property type="entry name" value="Sig_transdc_His_kin-like_C"/>
</dbReference>
<name>A0A1I2FP37_9BURK</name>
<dbReference type="PANTHER" id="PTHR45436:SF5">
    <property type="entry name" value="SENSOR HISTIDINE KINASE TRCS"/>
    <property type="match status" value="1"/>
</dbReference>
<dbReference type="SMART" id="SM00304">
    <property type="entry name" value="HAMP"/>
    <property type="match status" value="1"/>
</dbReference>
<evidence type="ECO:0000256" key="7">
    <source>
        <dbReference type="ARBA" id="ARBA00022777"/>
    </source>
</evidence>
<dbReference type="CDD" id="cd00082">
    <property type="entry name" value="HisKA"/>
    <property type="match status" value="1"/>
</dbReference>
<organism evidence="14 15">
    <name type="scientific">Paracidovorax wautersii</name>
    <dbReference type="NCBI Taxonomy" id="1177982"/>
    <lineage>
        <taxon>Bacteria</taxon>
        <taxon>Pseudomonadati</taxon>
        <taxon>Pseudomonadota</taxon>
        <taxon>Betaproteobacteria</taxon>
        <taxon>Burkholderiales</taxon>
        <taxon>Comamonadaceae</taxon>
        <taxon>Paracidovorax</taxon>
    </lineage>
</organism>
<dbReference type="EC" id="2.7.13.3" evidence="3"/>
<evidence type="ECO:0000256" key="2">
    <source>
        <dbReference type="ARBA" id="ARBA00004370"/>
    </source>
</evidence>
<dbReference type="SMART" id="SM00388">
    <property type="entry name" value="HisKA"/>
    <property type="match status" value="1"/>
</dbReference>
<dbReference type="Proteomes" id="UP000199119">
    <property type="component" value="Unassembled WGS sequence"/>
</dbReference>
<keyword evidence="6 11" id="KW-0812">Transmembrane</keyword>
<dbReference type="PANTHER" id="PTHR45436">
    <property type="entry name" value="SENSOR HISTIDINE KINASE YKOH"/>
    <property type="match status" value="1"/>
</dbReference>
<feature type="domain" description="Histidine kinase" evidence="12">
    <location>
        <begin position="294"/>
        <end position="523"/>
    </location>
</feature>
<dbReference type="InterPro" id="IPR050428">
    <property type="entry name" value="TCS_sensor_his_kinase"/>
</dbReference>
<dbReference type="RefSeq" id="WP_092940356.1">
    <property type="nucleotide sequence ID" value="NZ_FONX01000011.1"/>
</dbReference>
<evidence type="ECO:0000313" key="14">
    <source>
        <dbReference type="EMBL" id="SFF06793.1"/>
    </source>
</evidence>
<dbReference type="Gene3D" id="1.10.287.130">
    <property type="match status" value="1"/>
</dbReference>
<dbReference type="Pfam" id="PF02518">
    <property type="entry name" value="HATPase_c"/>
    <property type="match status" value="1"/>
</dbReference>
<proteinExistence type="predicted"/>
<dbReference type="SUPFAM" id="SSF158472">
    <property type="entry name" value="HAMP domain-like"/>
    <property type="match status" value="1"/>
</dbReference>
<dbReference type="OrthoDB" id="9804645at2"/>
<dbReference type="InterPro" id="IPR003660">
    <property type="entry name" value="HAMP_dom"/>
</dbReference>
<sequence>MNRLLTLQSKAFLALSTLMLVMLLMFVGLSRLGLQRGMGPYVAEIELGRLDWFANRLQNVYAQHGGWKTLQSQPGLWHELRRPEAQGNAAAGSPGTSPYARPYNRPLLGDWGAEFHHSGTAATHKPPYGSMPPPWMENGGHTGLRPFSDALSQRLGLLDNDRRLIAGSPPQPGYARTVLRNAAGQPIGQLVLSPPLVLEREADHAFVGQQLVFVVWTGAVGLAIAMVLSWWLARRWLTPVGALVAGARSIAAGHLETRVPPQGGQELSLLVDTFNHMAERLASVEASRRQWIGDVAHELRTPLAAMRAEIEALQDGVRPFDGTTAGRLHRQVMRLTQLVGDLRASLDAGESGGQPALLEPLQPLPVLAEAMASMLPRFEQARVALAPLASRLPAGNPPMVRGDAQQLHRVFLNLLENSLRYTDAGGRLEISAAIERGPAGAEPVLALRFDDTAPGVSPPDLPRIFERLYRAEASRARTQGDPGGSGLGLAICRAIVQAHGGHIGAEASPLGGLRIHLTLPLLETPTA</sequence>
<feature type="transmembrane region" description="Helical" evidence="11">
    <location>
        <begin position="211"/>
        <end position="233"/>
    </location>
</feature>
<dbReference type="SMART" id="SM00387">
    <property type="entry name" value="HATPase_c"/>
    <property type="match status" value="1"/>
</dbReference>
<dbReference type="GO" id="GO:0000155">
    <property type="term" value="F:phosphorelay sensor kinase activity"/>
    <property type="evidence" value="ECO:0007669"/>
    <property type="project" value="InterPro"/>
</dbReference>
<evidence type="ECO:0000313" key="15">
    <source>
        <dbReference type="Proteomes" id="UP000199119"/>
    </source>
</evidence>
<evidence type="ECO:0000256" key="8">
    <source>
        <dbReference type="ARBA" id="ARBA00022989"/>
    </source>
</evidence>
<comment type="subcellular location">
    <subcellularLocation>
        <location evidence="2">Membrane</location>
    </subcellularLocation>
</comment>
<reference evidence="15" key="1">
    <citation type="submission" date="2016-10" db="EMBL/GenBank/DDBJ databases">
        <authorList>
            <person name="Varghese N."/>
            <person name="Submissions S."/>
        </authorList>
    </citation>
    <scope>NUCLEOTIDE SEQUENCE [LARGE SCALE GENOMIC DNA]</scope>
    <source>
        <strain evidence="15">DSM 27981</strain>
    </source>
</reference>
<keyword evidence="9" id="KW-0902">Two-component regulatory system</keyword>
<accession>A0A1I2FP37</accession>
<dbReference type="SUPFAM" id="SSF55874">
    <property type="entry name" value="ATPase domain of HSP90 chaperone/DNA topoisomerase II/histidine kinase"/>
    <property type="match status" value="1"/>
</dbReference>
<dbReference type="PROSITE" id="PS50885">
    <property type="entry name" value="HAMP"/>
    <property type="match status" value="1"/>
</dbReference>
<keyword evidence="5" id="KW-0808">Transferase</keyword>
<evidence type="ECO:0000256" key="10">
    <source>
        <dbReference type="ARBA" id="ARBA00023136"/>
    </source>
</evidence>
<gene>
    <name evidence="14" type="ORF">SAMN04489711_111116</name>
</gene>
<evidence type="ECO:0000259" key="13">
    <source>
        <dbReference type="PROSITE" id="PS50885"/>
    </source>
</evidence>
<evidence type="ECO:0000256" key="9">
    <source>
        <dbReference type="ARBA" id="ARBA00023012"/>
    </source>
</evidence>
<dbReference type="InterPro" id="IPR005467">
    <property type="entry name" value="His_kinase_dom"/>
</dbReference>
<dbReference type="InterPro" id="IPR003661">
    <property type="entry name" value="HisK_dim/P_dom"/>
</dbReference>
<dbReference type="AlphaFoldDB" id="A0A1I2FP37"/>
<keyword evidence="10 11" id="KW-0472">Membrane</keyword>
<evidence type="ECO:0000256" key="3">
    <source>
        <dbReference type="ARBA" id="ARBA00012438"/>
    </source>
</evidence>
<dbReference type="Pfam" id="PF00512">
    <property type="entry name" value="HisKA"/>
    <property type="match status" value="1"/>
</dbReference>
<dbReference type="CDD" id="cd06225">
    <property type="entry name" value="HAMP"/>
    <property type="match status" value="1"/>
</dbReference>
<dbReference type="SUPFAM" id="SSF47384">
    <property type="entry name" value="Homodimeric domain of signal transducing histidine kinase"/>
    <property type="match status" value="1"/>
</dbReference>
<keyword evidence="7 14" id="KW-0418">Kinase</keyword>
<dbReference type="GO" id="GO:0005886">
    <property type="term" value="C:plasma membrane"/>
    <property type="evidence" value="ECO:0007669"/>
    <property type="project" value="TreeGrafter"/>
</dbReference>
<dbReference type="InterPro" id="IPR036097">
    <property type="entry name" value="HisK_dim/P_sf"/>
</dbReference>
<keyword evidence="15" id="KW-1185">Reference proteome</keyword>
<evidence type="ECO:0000256" key="6">
    <source>
        <dbReference type="ARBA" id="ARBA00022692"/>
    </source>
</evidence>
<dbReference type="Gene3D" id="6.10.340.10">
    <property type="match status" value="1"/>
</dbReference>
<dbReference type="PRINTS" id="PR00344">
    <property type="entry name" value="BCTRLSENSOR"/>
</dbReference>
<keyword evidence="4" id="KW-0597">Phosphoprotein</keyword>
<evidence type="ECO:0000256" key="1">
    <source>
        <dbReference type="ARBA" id="ARBA00000085"/>
    </source>
</evidence>
<dbReference type="EMBL" id="FONX01000011">
    <property type="protein sequence ID" value="SFF06793.1"/>
    <property type="molecule type" value="Genomic_DNA"/>
</dbReference>
<dbReference type="PROSITE" id="PS50109">
    <property type="entry name" value="HIS_KIN"/>
    <property type="match status" value="1"/>
</dbReference>
<evidence type="ECO:0000256" key="4">
    <source>
        <dbReference type="ARBA" id="ARBA00022553"/>
    </source>
</evidence>
<comment type="catalytic activity">
    <reaction evidence="1">
        <text>ATP + protein L-histidine = ADP + protein N-phospho-L-histidine.</text>
        <dbReference type="EC" id="2.7.13.3"/>
    </reaction>
</comment>
<dbReference type="Pfam" id="PF00672">
    <property type="entry name" value="HAMP"/>
    <property type="match status" value="1"/>
</dbReference>